<evidence type="ECO:0000313" key="6">
    <source>
        <dbReference type="Proteomes" id="UP000182769"/>
    </source>
</evidence>
<evidence type="ECO:0000313" key="5">
    <source>
        <dbReference type="EMBL" id="CUB02770.1"/>
    </source>
</evidence>
<reference evidence="6" key="1">
    <citation type="submission" date="2015-08" db="EMBL/GenBank/DDBJ databases">
        <authorList>
            <person name="Varghese N."/>
        </authorList>
    </citation>
    <scope>NUCLEOTIDE SEQUENCE [LARGE SCALE GENOMIC DNA]</scope>
    <source>
        <strain evidence="6">JCM 18476</strain>
    </source>
</reference>
<protein>
    <submittedName>
        <fullName evidence="5">Beta-galactosidase</fullName>
    </submittedName>
</protein>
<proteinExistence type="predicted"/>
<sequence>MLGRVIATALLVGSAVAPVFAASSSTTTLIAPMLEGNGLCLSGVNNPDLHDLESMRRYCEDLGESSASLLETILSDIGPKNSADGRFEMGYMLGLSLLSYVELKDGEFSVNRNAIRNSLQLLQDSERSAVLYFFANHFIGADAAELAKTLSESDNELMVLNNGTTPRDGYFSSTIYPWRVGDTGTQFYKVRKLALEAVLDELCALPKADLAKIKAVTTLGEVHHQFPNFNQGMGYDDNYEITDYSVTTIEQFKAWLASEFGTIERLNTRLGAHFSSFSDISPPAKDIRKDKLNSFFEHIDPYAHGVMPFFGWAFSKDGSPFEINVYLDGQYLDQAQTGLTRVDVAQALPELSDSNVGYRYNLDFSHLSPGRHSVELRFFHNGEESILSQYDFAVIDRSQSRPRKIQGFHLASVDSNQDSNIRFWADHPTSTVGVFYNPLAKLWLNFREQQVTREIEQFADIIQHSCISPEQVFSHQIAPNFNPSWDPTLFAANDSLEINAHYNLGINLYGGIISSDIFFDWLKQHHHSRYALPEMHPMLPQDPIEFSKVLERHHDNGAVFLSPYFMSLVPDEYASDPEHGRFKLSPSNTEYGSDTFFRSIQRLLNKP</sequence>
<organism evidence="5 6">
    <name type="scientific">Marinomonas fungiae</name>
    <dbReference type="NCBI Taxonomy" id="1137284"/>
    <lineage>
        <taxon>Bacteria</taxon>
        <taxon>Pseudomonadati</taxon>
        <taxon>Pseudomonadota</taxon>
        <taxon>Gammaproteobacteria</taxon>
        <taxon>Oceanospirillales</taxon>
        <taxon>Oceanospirillaceae</taxon>
        <taxon>Marinomonas</taxon>
    </lineage>
</organism>
<dbReference type="EMBL" id="CYHG01000002">
    <property type="protein sequence ID" value="CUB02770.1"/>
    <property type="molecule type" value="Genomic_DNA"/>
</dbReference>
<dbReference type="InterPro" id="IPR017853">
    <property type="entry name" value="GH"/>
</dbReference>
<keyword evidence="2" id="KW-0326">Glycosidase</keyword>
<dbReference type="Pfam" id="PF02449">
    <property type="entry name" value="Glyco_hydro_42"/>
    <property type="match status" value="1"/>
</dbReference>
<keyword evidence="3" id="KW-0732">Signal</keyword>
<evidence type="ECO:0000256" key="3">
    <source>
        <dbReference type="SAM" id="SignalP"/>
    </source>
</evidence>
<dbReference type="GO" id="GO:0005975">
    <property type="term" value="P:carbohydrate metabolic process"/>
    <property type="evidence" value="ECO:0007669"/>
    <property type="project" value="InterPro"/>
</dbReference>
<keyword evidence="1" id="KW-0378">Hydrolase</keyword>
<dbReference type="InterPro" id="IPR013529">
    <property type="entry name" value="Glyco_hydro_42_N"/>
</dbReference>
<evidence type="ECO:0000256" key="1">
    <source>
        <dbReference type="ARBA" id="ARBA00022801"/>
    </source>
</evidence>
<evidence type="ECO:0000259" key="4">
    <source>
        <dbReference type="Pfam" id="PF02449"/>
    </source>
</evidence>
<accession>A0A0K6II36</accession>
<dbReference type="GO" id="GO:0009341">
    <property type="term" value="C:beta-galactosidase complex"/>
    <property type="evidence" value="ECO:0007669"/>
    <property type="project" value="InterPro"/>
</dbReference>
<dbReference type="OrthoDB" id="9757546at2"/>
<dbReference type="RefSeq" id="WP_055461742.1">
    <property type="nucleotide sequence ID" value="NZ_CYHG01000002.1"/>
</dbReference>
<dbReference type="AlphaFoldDB" id="A0A0K6II36"/>
<feature type="chain" id="PRO_5005505576" evidence="3">
    <location>
        <begin position="22"/>
        <end position="607"/>
    </location>
</feature>
<dbReference type="Gene3D" id="3.20.20.80">
    <property type="entry name" value="Glycosidases"/>
    <property type="match status" value="1"/>
</dbReference>
<gene>
    <name evidence="5" type="ORF">Ga0061065_102107</name>
</gene>
<evidence type="ECO:0000256" key="2">
    <source>
        <dbReference type="ARBA" id="ARBA00023295"/>
    </source>
</evidence>
<dbReference type="SUPFAM" id="SSF51445">
    <property type="entry name" value="(Trans)glycosidases"/>
    <property type="match status" value="1"/>
</dbReference>
<dbReference type="GO" id="GO:0004565">
    <property type="term" value="F:beta-galactosidase activity"/>
    <property type="evidence" value="ECO:0007669"/>
    <property type="project" value="InterPro"/>
</dbReference>
<feature type="domain" description="Glycoside hydrolase family 42 N-terminal" evidence="4">
    <location>
        <begin position="236"/>
        <end position="285"/>
    </location>
</feature>
<name>A0A0K6II36_9GAMM</name>
<keyword evidence="6" id="KW-1185">Reference proteome</keyword>
<dbReference type="Proteomes" id="UP000182769">
    <property type="component" value="Unassembled WGS sequence"/>
</dbReference>
<feature type="signal peptide" evidence="3">
    <location>
        <begin position="1"/>
        <end position="21"/>
    </location>
</feature>